<feature type="region of interest" description="Disordered" evidence="1">
    <location>
        <begin position="122"/>
        <end position="161"/>
    </location>
</feature>
<keyword evidence="2" id="KW-0732">Signal</keyword>
<keyword evidence="4" id="KW-1185">Reference proteome</keyword>
<dbReference type="SUPFAM" id="SSF48695">
    <property type="entry name" value="Multiheme cytochromes"/>
    <property type="match status" value="1"/>
</dbReference>
<dbReference type="InterPro" id="IPR036280">
    <property type="entry name" value="Multihaem_cyt_sf"/>
</dbReference>
<protein>
    <submittedName>
        <fullName evidence="3">Sulfite reduction-associated complex DsrMKJOP multiheme protein DsrJ</fullName>
    </submittedName>
</protein>
<dbReference type="Proteomes" id="UP000005289">
    <property type="component" value="Chromosome"/>
</dbReference>
<proteinExistence type="predicted"/>
<reference evidence="3 4" key="1">
    <citation type="submission" date="2013-12" db="EMBL/GenBank/DDBJ databases">
        <authorList>
            <consortium name="DOE Joint Genome Institute"/>
            <person name="Muyzer G."/>
            <person name="Huntemann M."/>
            <person name="Han J."/>
            <person name="Chen A."/>
            <person name="Kyrpides N."/>
            <person name="Mavromatis K."/>
            <person name="Markowitz V."/>
            <person name="Palaniappan K."/>
            <person name="Ivanova N."/>
            <person name="Schaumberg A."/>
            <person name="Pati A."/>
            <person name="Liolios K."/>
            <person name="Nordberg H.P."/>
            <person name="Cantor M.N."/>
            <person name="Hua S.X."/>
            <person name="Woyke T."/>
        </authorList>
    </citation>
    <scope>NUCLEOTIDE SEQUENCE [LARGE SCALE GENOMIC DNA]</scope>
    <source>
        <strain evidence="3 4">ARh 1</strain>
    </source>
</reference>
<accession>W0DJS3</accession>
<gene>
    <name evidence="3" type="ORF">THITH_12025</name>
</gene>
<feature type="chain" id="PRO_5004787059" evidence="2">
    <location>
        <begin position="26"/>
        <end position="161"/>
    </location>
</feature>
<dbReference type="KEGG" id="tti:THITH_12025"/>
<evidence type="ECO:0000313" key="3">
    <source>
        <dbReference type="EMBL" id="AHE98859.1"/>
    </source>
</evidence>
<name>W0DJS3_9GAMM</name>
<organism evidence="3 4">
    <name type="scientific">Thioalkalivibrio paradoxus ARh 1</name>
    <dbReference type="NCBI Taxonomy" id="713585"/>
    <lineage>
        <taxon>Bacteria</taxon>
        <taxon>Pseudomonadati</taxon>
        <taxon>Pseudomonadota</taxon>
        <taxon>Gammaproteobacteria</taxon>
        <taxon>Chromatiales</taxon>
        <taxon>Ectothiorhodospiraceae</taxon>
        <taxon>Thioalkalivibrio</taxon>
    </lineage>
</organism>
<dbReference type="STRING" id="713585.THITH_12025"/>
<dbReference type="EMBL" id="CP007029">
    <property type="protein sequence ID" value="AHE98859.1"/>
    <property type="molecule type" value="Genomic_DNA"/>
</dbReference>
<evidence type="ECO:0000313" key="4">
    <source>
        <dbReference type="Proteomes" id="UP000005289"/>
    </source>
</evidence>
<evidence type="ECO:0000256" key="2">
    <source>
        <dbReference type="SAM" id="SignalP"/>
    </source>
</evidence>
<dbReference type="HOGENOM" id="CLU_130444_1_0_6"/>
<dbReference type="AlphaFoldDB" id="W0DJS3"/>
<dbReference type="PROSITE" id="PS51257">
    <property type="entry name" value="PROKAR_LIPOPROTEIN"/>
    <property type="match status" value="1"/>
</dbReference>
<evidence type="ECO:0000256" key="1">
    <source>
        <dbReference type="SAM" id="MobiDB-lite"/>
    </source>
</evidence>
<sequence>MLRGFTPFGLSLPALVLAGLALTLAGCGKVEPPDPALLAEARGDQCVKDPDVMRRDHMKILMHERDEAKRFGRRNPDHSFVGCIDCHVSPTASRDEPSTHFCLACHEFNAVRMDCFQCHTDQPSDSAPMPRQSADVESLLDQHLAAQDTGGPRSVQEIPTP</sequence>
<feature type="signal peptide" evidence="2">
    <location>
        <begin position="1"/>
        <end position="25"/>
    </location>
</feature>